<sequence>MASCQDLWLEDLRESLDKNLQDVKAANQLDSQDLEIQYSKEEPENDIFIEWIYGINLDQEVFLVDSIPMFNLRNMPPTQEVFLGSIGFDFYGNRACSLSTPPQCIYNWTSPPPLVEDSALIEYTANAQDSAASVEELLSIPSEPGAAEAARVAFYEVLIGLMMSKSQHVVSMLRHLECLSDRDAISDDLRAVGLDMLNATLDSGGPRPEELEGYACMLPDICLRISTHLDDERYRMKSILDLVARMLEARIRYGILFSFFHCVIVWVDKDGQFKCTSALQFLPSWHARSPSTPGISALARLAYHKMPPKISPRQALGSDHILQRVPEDVWWNIAPLISSEALKTVAPHLPELIRVANALLRYPHLGPVRLLSTEPVVLNAIWPRPGRSAAEPWIPFPVLVSRNFSASIQGEFYPCVVLQYGGYASSRNEKILALERLPNGSRVEEEIRVCVEVGSIEDELRQLGCLEGPEEAEIEG</sequence>
<accession>A0AAD7FVD4</accession>
<dbReference type="AlphaFoldDB" id="A0AAD7FVD4"/>
<dbReference type="Proteomes" id="UP001221142">
    <property type="component" value="Unassembled WGS sequence"/>
</dbReference>
<gene>
    <name evidence="1" type="ORF">FB45DRAFT_1124968</name>
</gene>
<comment type="caution">
    <text evidence="1">The sequence shown here is derived from an EMBL/GenBank/DDBJ whole genome shotgun (WGS) entry which is preliminary data.</text>
</comment>
<reference evidence="1" key="1">
    <citation type="submission" date="2023-03" db="EMBL/GenBank/DDBJ databases">
        <title>Massive genome expansion in bonnet fungi (Mycena s.s.) driven by repeated elements and novel gene families across ecological guilds.</title>
        <authorList>
            <consortium name="Lawrence Berkeley National Laboratory"/>
            <person name="Harder C.B."/>
            <person name="Miyauchi S."/>
            <person name="Viragh M."/>
            <person name="Kuo A."/>
            <person name="Thoen E."/>
            <person name="Andreopoulos B."/>
            <person name="Lu D."/>
            <person name="Skrede I."/>
            <person name="Drula E."/>
            <person name="Henrissat B."/>
            <person name="Morin E."/>
            <person name="Kohler A."/>
            <person name="Barry K."/>
            <person name="LaButti K."/>
            <person name="Morin E."/>
            <person name="Salamov A."/>
            <person name="Lipzen A."/>
            <person name="Mereny Z."/>
            <person name="Hegedus B."/>
            <person name="Baldrian P."/>
            <person name="Stursova M."/>
            <person name="Weitz H."/>
            <person name="Taylor A."/>
            <person name="Grigoriev I.V."/>
            <person name="Nagy L.G."/>
            <person name="Martin F."/>
            <person name="Kauserud H."/>
        </authorList>
    </citation>
    <scope>NUCLEOTIDE SEQUENCE</scope>
    <source>
        <strain evidence="1">9284</strain>
    </source>
</reference>
<proteinExistence type="predicted"/>
<evidence type="ECO:0000313" key="1">
    <source>
        <dbReference type="EMBL" id="KAJ7641315.1"/>
    </source>
</evidence>
<name>A0AAD7FVD4_9AGAR</name>
<keyword evidence="2" id="KW-1185">Reference proteome</keyword>
<evidence type="ECO:0000313" key="2">
    <source>
        <dbReference type="Proteomes" id="UP001221142"/>
    </source>
</evidence>
<organism evidence="1 2">
    <name type="scientific">Roridomyces roridus</name>
    <dbReference type="NCBI Taxonomy" id="1738132"/>
    <lineage>
        <taxon>Eukaryota</taxon>
        <taxon>Fungi</taxon>
        <taxon>Dikarya</taxon>
        <taxon>Basidiomycota</taxon>
        <taxon>Agaricomycotina</taxon>
        <taxon>Agaricomycetes</taxon>
        <taxon>Agaricomycetidae</taxon>
        <taxon>Agaricales</taxon>
        <taxon>Marasmiineae</taxon>
        <taxon>Mycenaceae</taxon>
        <taxon>Roridomyces</taxon>
    </lineage>
</organism>
<protein>
    <submittedName>
        <fullName evidence="1">Uncharacterized protein</fullName>
    </submittedName>
</protein>
<dbReference type="EMBL" id="JARKIF010000004">
    <property type="protein sequence ID" value="KAJ7641315.1"/>
    <property type="molecule type" value="Genomic_DNA"/>
</dbReference>